<comment type="caution">
    <text evidence="3">The sequence shown here is derived from an EMBL/GenBank/DDBJ whole genome shotgun (WGS) entry which is preliminary data.</text>
</comment>
<accession>A0AAN7YHG4</accession>
<proteinExistence type="predicted"/>
<reference evidence="3" key="1">
    <citation type="submission" date="2023-08" db="EMBL/GenBank/DDBJ databases">
        <title>Black Yeasts Isolated from many extreme environments.</title>
        <authorList>
            <person name="Coleine C."/>
            <person name="Stajich J.E."/>
            <person name="Selbmann L."/>
        </authorList>
    </citation>
    <scope>NUCLEOTIDE SEQUENCE</scope>
    <source>
        <strain evidence="3">CCFEE 5401</strain>
    </source>
</reference>
<sequence length="298" mass="32711">MEKHEIQRLGKRDLGSHAFEDCMPDKILDILATEADSNNLPDVIPKLAQLLRADGKVSVIYLCHAGAVQIYKLPNEGAHFCGYRNLQTLCLALATNHAVPLSAGAREALSSKLTVLEVQDRIEAAWEAGINSHGRVQTGGIKGTRKHVGSSEAEALLLSLGVKCTGHAFSGPKAWTELLDAVEAYFSSCPAMNADDTSLGQAGQGEEFGESIHITTRPPLFLQRPKHSITIVGIERTVSGKRRLLGFDPAWKPPGVMRKETLTQDDLTGLKAKWVLKLYRKGGRYLRKWKQFEMVCVD</sequence>
<dbReference type="GO" id="GO:0016787">
    <property type="term" value="F:hydrolase activity"/>
    <property type="evidence" value="ECO:0007669"/>
    <property type="project" value="UniProtKB-KW"/>
</dbReference>
<dbReference type="AlphaFoldDB" id="A0AAN7YHG4"/>
<dbReference type="InterPro" id="IPR012462">
    <property type="entry name" value="UFSP1/2_DUB_cat"/>
</dbReference>
<dbReference type="Proteomes" id="UP001310890">
    <property type="component" value="Unassembled WGS sequence"/>
</dbReference>
<evidence type="ECO:0000313" key="4">
    <source>
        <dbReference type="Proteomes" id="UP001310890"/>
    </source>
</evidence>
<gene>
    <name evidence="3" type="ORF">LTR62_002728</name>
</gene>
<organism evidence="3 4">
    <name type="scientific">Meristemomyces frigidus</name>
    <dbReference type="NCBI Taxonomy" id="1508187"/>
    <lineage>
        <taxon>Eukaryota</taxon>
        <taxon>Fungi</taxon>
        <taxon>Dikarya</taxon>
        <taxon>Ascomycota</taxon>
        <taxon>Pezizomycotina</taxon>
        <taxon>Dothideomycetes</taxon>
        <taxon>Dothideomycetidae</taxon>
        <taxon>Mycosphaerellales</taxon>
        <taxon>Teratosphaeriaceae</taxon>
        <taxon>Meristemomyces</taxon>
    </lineage>
</organism>
<dbReference type="Pfam" id="PF07910">
    <property type="entry name" value="Peptidase_C78"/>
    <property type="match status" value="1"/>
</dbReference>
<keyword evidence="1" id="KW-0378">Hydrolase</keyword>
<feature type="domain" description="UFSP1/2/DUB catalytic" evidence="2">
    <location>
        <begin position="71"/>
        <end position="295"/>
    </location>
</feature>
<dbReference type="Gene3D" id="3.90.70.130">
    <property type="match status" value="1"/>
</dbReference>
<evidence type="ECO:0000313" key="3">
    <source>
        <dbReference type="EMBL" id="KAK5114158.1"/>
    </source>
</evidence>
<dbReference type="EMBL" id="JAVRRL010000019">
    <property type="protein sequence ID" value="KAK5114158.1"/>
    <property type="molecule type" value="Genomic_DNA"/>
</dbReference>
<evidence type="ECO:0000259" key="2">
    <source>
        <dbReference type="Pfam" id="PF07910"/>
    </source>
</evidence>
<name>A0AAN7YHG4_9PEZI</name>
<protein>
    <recommendedName>
        <fullName evidence="2">UFSP1/2/DUB catalytic domain-containing protein</fullName>
    </recommendedName>
</protein>
<evidence type="ECO:0000256" key="1">
    <source>
        <dbReference type="ARBA" id="ARBA00022801"/>
    </source>
</evidence>